<dbReference type="Pfam" id="PF14091">
    <property type="entry name" value="DUF4269"/>
    <property type="match status" value="1"/>
</dbReference>
<evidence type="ECO:0000313" key="3">
    <source>
        <dbReference type="Proteomes" id="UP001575622"/>
    </source>
</evidence>
<gene>
    <name evidence="2" type="ORF">ACEU3E_17740</name>
</gene>
<feature type="region of interest" description="Disordered" evidence="1">
    <location>
        <begin position="1"/>
        <end position="27"/>
    </location>
</feature>
<keyword evidence="3" id="KW-1185">Reference proteome</keyword>
<reference evidence="2 3" key="1">
    <citation type="submission" date="2024-09" db="EMBL/GenBank/DDBJ databases">
        <authorList>
            <person name="Makale K.P.P."/>
            <person name="Makhzoum A."/>
            <person name="Rantong G."/>
            <person name="Rahube T.O."/>
        </authorList>
    </citation>
    <scope>NUCLEOTIDE SEQUENCE [LARGE SCALE GENOMIC DNA]</scope>
    <source>
        <strain evidence="2 3">KM_D13</strain>
    </source>
</reference>
<organism evidence="2 3">
    <name type="scientific">Paenibacillus oleatilyticus</name>
    <dbReference type="NCBI Taxonomy" id="2594886"/>
    <lineage>
        <taxon>Bacteria</taxon>
        <taxon>Bacillati</taxon>
        <taxon>Bacillota</taxon>
        <taxon>Bacilli</taxon>
        <taxon>Bacillales</taxon>
        <taxon>Paenibacillaceae</taxon>
        <taxon>Paenibacillus</taxon>
    </lineage>
</organism>
<dbReference type="EMBL" id="JBHDLN010000008">
    <property type="protein sequence ID" value="MFB0844029.1"/>
    <property type="molecule type" value="Genomic_DNA"/>
</dbReference>
<comment type="caution">
    <text evidence="2">The sequence shown here is derived from an EMBL/GenBank/DDBJ whole genome shotgun (WGS) entry which is preliminary data.</text>
</comment>
<evidence type="ECO:0000313" key="2">
    <source>
        <dbReference type="EMBL" id="MFB0844029.1"/>
    </source>
</evidence>
<sequence>MARRSVRALKEQGIQTEPASAKVPGMEGDPYDALLGFFTHGNPI</sequence>
<protein>
    <submittedName>
        <fullName evidence="2">DUF4269 domain-containing protein</fullName>
    </submittedName>
</protein>
<name>A0ABV4V387_9BACL</name>
<accession>A0ABV4V387</accession>
<proteinExistence type="predicted"/>
<dbReference type="RefSeq" id="WP_373953492.1">
    <property type="nucleotide sequence ID" value="NZ_JBHDLN010000008.1"/>
</dbReference>
<dbReference type="InterPro" id="IPR025365">
    <property type="entry name" value="DUF4269"/>
</dbReference>
<dbReference type="Proteomes" id="UP001575622">
    <property type="component" value="Unassembled WGS sequence"/>
</dbReference>
<evidence type="ECO:0000256" key="1">
    <source>
        <dbReference type="SAM" id="MobiDB-lite"/>
    </source>
</evidence>